<dbReference type="Proteomes" id="UP000472273">
    <property type="component" value="Unplaced"/>
</dbReference>
<feature type="region of interest" description="Disordered" evidence="1">
    <location>
        <begin position="133"/>
        <end position="167"/>
    </location>
</feature>
<name>A0A670Y827_PSETE</name>
<accession>A0A670Y827</accession>
<reference evidence="2" key="1">
    <citation type="submission" date="2025-08" db="UniProtKB">
        <authorList>
            <consortium name="Ensembl"/>
        </authorList>
    </citation>
    <scope>IDENTIFICATION</scope>
</reference>
<dbReference type="AlphaFoldDB" id="A0A670Y827"/>
<dbReference type="Ensembl" id="ENSPTXT00000008352.1">
    <property type="protein sequence ID" value="ENSPTXP00000008069.1"/>
    <property type="gene ID" value="ENSPTXG00000005865.1"/>
</dbReference>
<organism evidence="2 3">
    <name type="scientific">Pseudonaja textilis</name>
    <name type="common">Eastern brown snake</name>
    <dbReference type="NCBI Taxonomy" id="8673"/>
    <lineage>
        <taxon>Eukaryota</taxon>
        <taxon>Metazoa</taxon>
        <taxon>Chordata</taxon>
        <taxon>Craniata</taxon>
        <taxon>Vertebrata</taxon>
        <taxon>Euteleostomi</taxon>
        <taxon>Lepidosauria</taxon>
        <taxon>Squamata</taxon>
        <taxon>Bifurcata</taxon>
        <taxon>Unidentata</taxon>
        <taxon>Episquamata</taxon>
        <taxon>Toxicofera</taxon>
        <taxon>Serpentes</taxon>
        <taxon>Colubroidea</taxon>
        <taxon>Elapidae</taxon>
        <taxon>Hydrophiinae</taxon>
        <taxon>Pseudonaja</taxon>
    </lineage>
</organism>
<keyword evidence="3" id="KW-1185">Reference proteome</keyword>
<proteinExistence type="predicted"/>
<protein>
    <submittedName>
        <fullName evidence="2">Uncharacterized protein</fullName>
    </submittedName>
</protein>
<sequence length="196" mass="21634">VARLRLPVQLAQQHQLGAAEPVGAPLRLQAEGAARREGEALQPVGAGVRVVRQGQRQAGAGRRALRHLQGHGGLREARRVVVEVPHLQLHVHQAERRSSRARRAAQAQHVEGQQAGRLRLAAQLLPVQPLRPQAQLPVPLPDSNQRPVTRRLHQPESSLRSRRSFQGQLVGQGSDHRAWRLFLVGVVPNRFAQSRG</sequence>
<evidence type="ECO:0000313" key="2">
    <source>
        <dbReference type="Ensembl" id="ENSPTXP00000008069.1"/>
    </source>
</evidence>
<dbReference type="OMA" id="HEHQLRI"/>
<evidence type="ECO:0000313" key="3">
    <source>
        <dbReference type="Proteomes" id="UP000472273"/>
    </source>
</evidence>
<evidence type="ECO:0000256" key="1">
    <source>
        <dbReference type="SAM" id="MobiDB-lite"/>
    </source>
</evidence>
<reference evidence="2" key="2">
    <citation type="submission" date="2025-09" db="UniProtKB">
        <authorList>
            <consortium name="Ensembl"/>
        </authorList>
    </citation>
    <scope>IDENTIFICATION</scope>
</reference>